<dbReference type="Proteomes" id="UP001163184">
    <property type="component" value="Chromosome"/>
</dbReference>
<gene>
    <name evidence="1" type="ORF">PZ638_08770</name>
</gene>
<dbReference type="SUPFAM" id="SSF47413">
    <property type="entry name" value="lambda repressor-like DNA-binding domains"/>
    <property type="match status" value="1"/>
</dbReference>
<dbReference type="RefSeq" id="WP_272674209.1">
    <property type="nucleotide sequence ID" value="NZ_CP135052.1"/>
</dbReference>
<dbReference type="GeneID" id="92274548"/>
<protein>
    <recommendedName>
        <fullName evidence="3">XRE family transcriptional regulator</fullName>
    </recommendedName>
</protein>
<proteinExistence type="predicted"/>
<dbReference type="InterPro" id="IPR001387">
    <property type="entry name" value="Cro/C1-type_HTH"/>
</dbReference>
<dbReference type="CDD" id="cd00093">
    <property type="entry name" value="HTH_XRE"/>
    <property type="match status" value="1"/>
</dbReference>
<evidence type="ECO:0000313" key="2">
    <source>
        <dbReference type="Proteomes" id="UP001163184"/>
    </source>
</evidence>
<keyword evidence="2" id="KW-1185">Reference proteome</keyword>
<dbReference type="InterPro" id="IPR010982">
    <property type="entry name" value="Lambda_DNA-bd_dom_sf"/>
</dbReference>
<evidence type="ECO:0000313" key="1">
    <source>
        <dbReference type="EMBL" id="WNK25942.1"/>
    </source>
</evidence>
<dbReference type="EMBL" id="CP135052">
    <property type="protein sequence ID" value="WNK25942.1"/>
    <property type="molecule type" value="Genomic_DNA"/>
</dbReference>
<reference evidence="1" key="1">
    <citation type="journal article" date="2023" name="Microbiol. Spectr.">
        <title>Whole-genome sequencing provides insights into a novel species: Providencia hangzhouensis associated with urinary tract infections.</title>
        <authorList>
            <person name="Dong X."/>
            <person name="Yu Y."/>
            <person name="Liu J."/>
            <person name="Cao D."/>
            <person name="Xiang Y."/>
            <person name="Bi K."/>
            <person name="Yuan X."/>
            <person name="Li S."/>
            <person name="Wu T."/>
            <person name="Zhang Y."/>
        </authorList>
    </citation>
    <scope>NUCLEOTIDE SEQUENCE</scope>
    <source>
        <strain evidence="1">PR-310</strain>
    </source>
</reference>
<accession>A0ABY9ZFX0</accession>
<organism evidence="1 2">
    <name type="scientific">Providencia hangzhouensis</name>
    <dbReference type="NCBI Taxonomy" id="3031799"/>
    <lineage>
        <taxon>Bacteria</taxon>
        <taxon>Pseudomonadati</taxon>
        <taxon>Pseudomonadota</taxon>
        <taxon>Gammaproteobacteria</taxon>
        <taxon>Enterobacterales</taxon>
        <taxon>Morganellaceae</taxon>
        <taxon>Providencia</taxon>
    </lineage>
</organism>
<dbReference type="Gene3D" id="1.10.260.40">
    <property type="entry name" value="lambda repressor-like DNA-binding domains"/>
    <property type="match status" value="1"/>
</dbReference>
<name>A0ABY9ZFX0_9GAMM</name>
<evidence type="ECO:0008006" key="3">
    <source>
        <dbReference type="Google" id="ProtNLM"/>
    </source>
</evidence>
<sequence length="70" mass="7763">MSNKAVGEFIKITRLAKGISTDEIVRSLTITEDEYIQCENGTNPLYVDDLLTIAKLLDVEVSSLLSLHHS</sequence>